<reference evidence="1" key="1">
    <citation type="journal article" date="2020" name="PLoS ONE">
        <title>Isolation and characterization of Streptomyces bacteriophages and Streptomyces strains encoding biosynthetic arsenals: Streptomyces strains and phages for antibiotic discovery.</title>
        <authorList>
            <person name="Montano E.T."/>
            <person name="Nideffer J.F."/>
            <person name="Brumage L."/>
            <person name="Erb M."/>
            <person name="Derman A.I."/>
            <person name="Davis J.P."/>
            <person name="Estrada E."/>
            <person name="Fu S."/>
            <person name="Le D."/>
            <person name="Vuppala A."/>
            <person name="Tran C."/>
            <person name="Luterstein E."/>
            <person name="Lakkaraju S."/>
            <person name="Panchagnula S."/>
            <person name="Ren C."/>
            <person name="Doan J."/>
            <person name="Tran S."/>
            <person name="Soriano J."/>
            <person name="Fujita Y."/>
            <person name="Gutala P."/>
            <person name="Fujii Q."/>
            <person name="Lee M."/>
            <person name="Bui A."/>
            <person name="Villarreal C."/>
            <person name="Shing S.R."/>
            <person name="Kim S."/>
            <person name="Freeman D."/>
            <person name="Racha V."/>
            <person name="Ho A."/>
            <person name="Kumar P."/>
            <person name="Falah K."/>
            <person name="Dawson T."/>
            <person name="Enustun E."/>
            <person name="Prichard A."/>
            <person name="Gomez A."/>
            <person name="Khanna K."/>
            <person name="Trigg S."/>
            <person name="Fernandez L."/>
            <person name="Pogliano K."/>
            <person name="Pogliano J."/>
        </authorList>
    </citation>
    <scope>NUCLEOTIDE SEQUENCE</scope>
    <source>
        <strain evidence="1">QF2</strain>
    </source>
</reference>
<proteinExistence type="predicted"/>
<accession>A0A927GNT6</accession>
<sequence>MRVVEAAALHAAAKGVLAGLPVPSGLSAQARAGWRAARAAAVLALVAEAERTMPPPPLDALVAVSGPGGGERWTLDWGAGAAGAVRAAGEPSRGCEATTKP</sequence>
<evidence type="ECO:0000313" key="1">
    <source>
        <dbReference type="EMBL" id="MBD2829921.1"/>
    </source>
</evidence>
<protein>
    <submittedName>
        <fullName evidence="1">Uncharacterized protein</fullName>
    </submittedName>
</protein>
<comment type="caution">
    <text evidence="1">The sequence shown here is derived from an EMBL/GenBank/DDBJ whole genome shotgun (WGS) entry which is preliminary data.</text>
</comment>
<dbReference type="AlphaFoldDB" id="A0A927GNT6"/>
<organism evidence="1">
    <name type="scientific">Streptomyces globisporus</name>
    <dbReference type="NCBI Taxonomy" id="1908"/>
    <lineage>
        <taxon>Bacteria</taxon>
        <taxon>Bacillati</taxon>
        <taxon>Actinomycetota</taxon>
        <taxon>Actinomycetes</taxon>
        <taxon>Kitasatosporales</taxon>
        <taxon>Streptomycetaceae</taxon>
        <taxon>Streptomyces</taxon>
    </lineage>
</organism>
<gene>
    <name evidence="1" type="ORF">ID875_21395</name>
</gene>
<dbReference type="EMBL" id="JACWUS010000005">
    <property type="protein sequence ID" value="MBD2829921.1"/>
    <property type="molecule type" value="Genomic_DNA"/>
</dbReference>
<name>A0A927GNT6_STRGL</name>